<gene>
    <name evidence="1" type="ORF">E2C01_007364</name>
</gene>
<reference evidence="1 2" key="1">
    <citation type="submission" date="2019-05" db="EMBL/GenBank/DDBJ databases">
        <title>Another draft genome of Portunus trituberculatus and its Hox gene families provides insights of decapod evolution.</title>
        <authorList>
            <person name="Jeong J.-H."/>
            <person name="Song I."/>
            <person name="Kim S."/>
            <person name="Choi T."/>
            <person name="Kim D."/>
            <person name="Ryu S."/>
            <person name="Kim W."/>
        </authorList>
    </citation>
    <scope>NUCLEOTIDE SEQUENCE [LARGE SCALE GENOMIC DNA]</scope>
    <source>
        <tissue evidence="1">Muscle</tissue>
    </source>
</reference>
<dbReference type="AlphaFoldDB" id="A0A5B7CXQ2"/>
<protein>
    <submittedName>
        <fullName evidence="1">Uncharacterized protein</fullName>
    </submittedName>
</protein>
<accession>A0A5B7CXQ2</accession>
<comment type="caution">
    <text evidence="1">The sequence shown here is derived from an EMBL/GenBank/DDBJ whole genome shotgun (WGS) entry which is preliminary data.</text>
</comment>
<sequence>METRPGTEGVKVVVTRCGNLRRGFVEVVVTRCGEMKRRLCGSSNFCSLASLAIMTLDDLFPDDGERGTQLAGHPTQCGHGRLELLLRQAKQKPRVLHANFIYSLSQTLA</sequence>
<evidence type="ECO:0000313" key="1">
    <source>
        <dbReference type="EMBL" id="MPC14597.1"/>
    </source>
</evidence>
<organism evidence="1 2">
    <name type="scientific">Portunus trituberculatus</name>
    <name type="common">Swimming crab</name>
    <name type="synonym">Neptunus trituberculatus</name>
    <dbReference type="NCBI Taxonomy" id="210409"/>
    <lineage>
        <taxon>Eukaryota</taxon>
        <taxon>Metazoa</taxon>
        <taxon>Ecdysozoa</taxon>
        <taxon>Arthropoda</taxon>
        <taxon>Crustacea</taxon>
        <taxon>Multicrustacea</taxon>
        <taxon>Malacostraca</taxon>
        <taxon>Eumalacostraca</taxon>
        <taxon>Eucarida</taxon>
        <taxon>Decapoda</taxon>
        <taxon>Pleocyemata</taxon>
        <taxon>Brachyura</taxon>
        <taxon>Eubrachyura</taxon>
        <taxon>Portunoidea</taxon>
        <taxon>Portunidae</taxon>
        <taxon>Portuninae</taxon>
        <taxon>Portunus</taxon>
    </lineage>
</organism>
<evidence type="ECO:0000313" key="2">
    <source>
        <dbReference type="Proteomes" id="UP000324222"/>
    </source>
</evidence>
<keyword evidence="2" id="KW-1185">Reference proteome</keyword>
<name>A0A5B7CXQ2_PORTR</name>
<proteinExistence type="predicted"/>
<dbReference type="Proteomes" id="UP000324222">
    <property type="component" value="Unassembled WGS sequence"/>
</dbReference>
<dbReference type="EMBL" id="VSRR010000364">
    <property type="protein sequence ID" value="MPC14597.1"/>
    <property type="molecule type" value="Genomic_DNA"/>
</dbReference>